<dbReference type="Proteomes" id="UP001235966">
    <property type="component" value="Unassembled WGS sequence"/>
</dbReference>
<dbReference type="InterPro" id="IPR055878">
    <property type="entry name" value="DUF7455"/>
</dbReference>
<accession>A0ABT9N8Z4</accession>
<dbReference type="EMBL" id="JAUSQW010000001">
    <property type="protein sequence ID" value="MDP9800165.1"/>
    <property type="molecule type" value="Genomic_DNA"/>
</dbReference>
<proteinExistence type="predicted"/>
<keyword evidence="3" id="KW-1185">Reference proteome</keyword>
<gene>
    <name evidence="2" type="ORF">J2S49_000241</name>
</gene>
<sequence length="98" mass="10811">MKSVSPGLSFSASGERNEVVWNFLHGPCFDVGVNTMEETLKPTLTTADRCDACGAQAYVRVTMPFGELLFCAHHAAEHKSKIDELAISIVDERERIAR</sequence>
<protein>
    <recommendedName>
        <fullName evidence="1">DUF7455 domain-containing protein</fullName>
    </recommendedName>
</protein>
<evidence type="ECO:0000313" key="2">
    <source>
        <dbReference type="EMBL" id="MDP9800165.1"/>
    </source>
</evidence>
<reference evidence="2 3" key="1">
    <citation type="submission" date="2023-07" db="EMBL/GenBank/DDBJ databases">
        <title>Sequencing the genomes of 1000 actinobacteria strains.</title>
        <authorList>
            <person name="Klenk H.-P."/>
        </authorList>
    </citation>
    <scope>NUCLEOTIDE SEQUENCE [LARGE SCALE GENOMIC DNA]</scope>
    <source>
        <strain evidence="2 3">DSM 102162</strain>
    </source>
</reference>
<comment type="caution">
    <text evidence="2">The sequence shown here is derived from an EMBL/GenBank/DDBJ whole genome shotgun (WGS) entry which is preliminary data.</text>
</comment>
<dbReference type="Pfam" id="PF24254">
    <property type="entry name" value="DUF7455"/>
    <property type="match status" value="1"/>
</dbReference>
<feature type="domain" description="DUF7455" evidence="1">
    <location>
        <begin position="44"/>
        <end position="96"/>
    </location>
</feature>
<dbReference type="RefSeq" id="WP_278057563.1">
    <property type="nucleotide sequence ID" value="NZ_CP121247.1"/>
</dbReference>
<name>A0ABT9N8Z4_9ACTO</name>
<evidence type="ECO:0000259" key="1">
    <source>
        <dbReference type="Pfam" id="PF24254"/>
    </source>
</evidence>
<organism evidence="2 3">
    <name type="scientific">Arcanobacterium wilhelmae</name>
    <dbReference type="NCBI Taxonomy" id="1803177"/>
    <lineage>
        <taxon>Bacteria</taxon>
        <taxon>Bacillati</taxon>
        <taxon>Actinomycetota</taxon>
        <taxon>Actinomycetes</taxon>
        <taxon>Actinomycetales</taxon>
        <taxon>Actinomycetaceae</taxon>
        <taxon>Arcanobacterium</taxon>
    </lineage>
</organism>
<evidence type="ECO:0000313" key="3">
    <source>
        <dbReference type="Proteomes" id="UP001235966"/>
    </source>
</evidence>